<dbReference type="EMBL" id="BGPR01001091">
    <property type="protein sequence ID" value="GBM45192.1"/>
    <property type="molecule type" value="Genomic_DNA"/>
</dbReference>
<reference evidence="1 2" key="1">
    <citation type="journal article" date="2019" name="Sci. Rep.">
        <title>Orb-weaving spider Araneus ventricosus genome elucidates the spidroin gene catalogue.</title>
        <authorList>
            <person name="Kono N."/>
            <person name="Nakamura H."/>
            <person name="Ohtoshi R."/>
            <person name="Moran D.A.P."/>
            <person name="Shinohara A."/>
            <person name="Yoshida Y."/>
            <person name="Fujiwara M."/>
            <person name="Mori M."/>
            <person name="Tomita M."/>
            <person name="Arakawa K."/>
        </authorList>
    </citation>
    <scope>NUCLEOTIDE SEQUENCE [LARGE SCALE GENOMIC DNA]</scope>
</reference>
<evidence type="ECO:0000313" key="1">
    <source>
        <dbReference type="EMBL" id="GBM45192.1"/>
    </source>
</evidence>
<dbReference type="AlphaFoldDB" id="A0A4Y2FUK0"/>
<dbReference type="Proteomes" id="UP000499080">
    <property type="component" value="Unassembled WGS sequence"/>
</dbReference>
<feature type="non-terminal residue" evidence="1">
    <location>
        <position position="72"/>
    </location>
</feature>
<accession>A0A4Y2FUK0</accession>
<comment type="caution">
    <text evidence="1">The sequence shown here is derived from an EMBL/GenBank/DDBJ whole genome shotgun (WGS) entry which is preliminary data.</text>
</comment>
<evidence type="ECO:0000313" key="2">
    <source>
        <dbReference type="Proteomes" id="UP000499080"/>
    </source>
</evidence>
<organism evidence="1 2">
    <name type="scientific">Araneus ventricosus</name>
    <name type="common">Orbweaver spider</name>
    <name type="synonym">Epeira ventricosa</name>
    <dbReference type="NCBI Taxonomy" id="182803"/>
    <lineage>
        <taxon>Eukaryota</taxon>
        <taxon>Metazoa</taxon>
        <taxon>Ecdysozoa</taxon>
        <taxon>Arthropoda</taxon>
        <taxon>Chelicerata</taxon>
        <taxon>Arachnida</taxon>
        <taxon>Araneae</taxon>
        <taxon>Araneomorphae</taxon>
        <taxon>Entelegynae</taxon>
        <taxon>Araneoidea</taxon>
        <taxon>Araneidae</taxon>
        <taxon>Araneus</taxon>
    </lineage>
</organism>
<sequence>MHLDLGDKFGDSFDKTEILENTRNMAISLLKRKYQEPSREVYVKSHPVGKGINTKRSSSDPVSLRRFVLSGS</sequence>
<proteinExistence type="predicted"/>
<keyword evidence="2" id="KW-1185">Reference proteome</keyword>
<gene>
    <name evidence="1" type="ORF">AVEN_168275_1</name>
</gene>
<name>A0A4Y2FUK0_ARAVE</name>
<protein>
    <submittedName>
        <fullName evidence="1">Uncharacterized protein</fullName>
    </submittedName>
</protein>